<evidence type="ECO:0000313" key="1">
    <source>
        <dbReference type="EMBL" id="KAI0067866.1"/>
    </source>
</evidence>
<name>A0ACB8THJ9_9AGAM</name>
<sequence>MGEATTLSVHRCRFVDYSPSAVTALTFPPLPLPSIKGKKKADAGSANLPVGMLVVGRANGNIEICEWTGSSREVEAPQAWVVRKTLSGLNPSKVDSLALTIRFPHTLAAEDVPSVADLRLFSTGGGSELIEWDMERGSVRRTISSQGGSIWSIAANAASTMLALGCEDGSIHLLSIEGDDLSHTRRLDRSKSRILSIAWGPPIPRSGNKSSPLDTSRGGDSDDDDEDEWSDSWIVAGCSDSSLRKWDVVTGRVQDRMGTDKVRGERTLVWTVGVLGDGTIVSGDSLGMVKFWDSRTCTQLQSFEAHGADVLCLTIGPEGTTVFTSGVDQKTNQFSLIKTSSSGGSSVLSTPKRWVRAVTKRMHSHDVRALAIWPPYTPLPPAHRRTFPMDIAPILASAGLDMSLALSPAALPQQTAARVMNPLATSVSATFEDAYHRRIAYSSGANGTSAVHLAKQARLVMCMRETSLTIWRIPTRRKGEEPENETEGPAANDGWEKVLEMDLDVQTNLVSGAISDDGKWLVVSDYFQTKLFSLEVDSETGDVNPKRIRDFHSTLLPHLPDAEGFPSSGASALIFTPDSSKVVLATHTSCILIVDLGRDTGSRHVLRRFTQHRMKNVFVGERMVKGRTEEDGGTEMAEPDSAVEPDEDAPSLSEEPGLDKPVPANITRMAVSPDGQWLATTDDHRRTHIFNLDSIQHHSVLPTFPQPVHALAFSPKSPSLLVLGFANNTLELYDVEARQFPPWARGICSALPKRFTQLHDPVIGVTLAPAVPGKQGVLAMFWGSTWLCKVQFDAPVGWGGFHKKRRRGQNANEGTQERTQNFKLFTQYRQILLAEFMAPGELVVVERPLVDVLAKLPPAYFKPKYGAT</sequence>
<comment type="caution">
    <text evidence="1">The sequence shown here is derived from an EMBL/GenBank/DDBJ whole genome shotgun (WGS) entry which is preliminary data.</text>
</comment>
<proteinExistence type="predicted"/>
<reference evidence="1" key="2">
    <citation type="journal article" date="2022" name="New Phytol.">
        <title>Evolutionary transition to the ectomycorrhizal habit in the genomes of a hyperdiverse lineage of mushroom-forming fungi.</title>
        <authorList>
            <person name="Looney B."/>
            <person name="Miyauchi S."/>
            <person name="Morin E."/>
            <person name="Drula E."/>
            <person name="Courty P.E."/>
            <person name="Kohler A."/>
            <person name="Kuo A."/>
            <person name="LaButti K."/>
            <person name="Pangilinan J."/>
            <person name="Lipzen A."/>
            <person name="Riley R."/>
            <person name="Andreopoulos W."/>
            <person name="He G."/>
            <person name="Johnson J."/>
            <person name="Nolan M."/>
            <person name="Tritt A."/>
            <person name="Barry K.W."/>
            <person name="Grigoriev I.V."/>
            <person name="Nagy L.G."/>
            <person name="Hibbett D."/>
            <person name="Henrissat B."/>
            <person name="Matheny P.B."/>
            <person name="Labbe J."/>
            <person name="Martin F.M."/>
        </authorList>
    </citation>
    <scope>NUCLEOTIDE SEQUENCE</scope>
    <source>
        <strain evidence="1">HHB10654</strain>
    </source>
</reference>
<dbReference type="EMBL" id="MU277189">
    <property type="protein sequence ID" value="KAI0067866.1"/>
    <property type="molecule type" value="Genomic_DNA"/>
</dbReference>
<gene>
    <name evidence="1" type="ORF">BV25DRAFT_1794225</name>
</gene>
<reference evidence="1" key="1">
    <citation type="submission" date="2021-03" db="EMBL/GenBank/DDBJ databases">
        <authorList>
            <consortium name="DOE Joint Genome Institute"/>
            <person name="Ahrendt S."/>
            <person name="Looney B.P."/>
            <person name="Miyauchi S."/>
            <person name="Morin E."/>
            <person name="Drula E."/>
            <person name="Courty P.E."/>
            <person name="Chicoki N."/>
            <person name="Fauchery L."/>
            <person name="Kohler A."/>
            <person name="Kuo A."/>
            <person name="Labutti K."/>
            <person name="Pangilinan J."/>
            <person name="Lipzen A."/>
            <person name="Riley R."/>
            <person name="Andreopoulos W."/>
            <person name="He G."/>
            <person name="Johnson J."/>
            <person name="Barry K.W."/>
            <person name="Grigoriev I.V."/>
            <person name="Nagy L."/>
            <person name="Hibbett D."/>
            <person name="Henrissat B."/>
            <person name="Matheny P.B."/>
            <person name="Labbe J."/>
            <person name="Martin F."/>
        </authorList>
    </citation>
    <scope>NUCLEOTIDE SEQUENCE</scope>
    <source>
        <strain evidence="1">HHB10654</strain>
    </source>
</reference>
<accession>A0ACB8THJ9</accession>
<dbReference type="Proteomes" id="UP000814140">
    <property type="component" value="Unassembled WGS sequence"/>
</dbReference>
<organism evidence="1 2">
    <name type="scientific">Artomyces pyxidatus</name>
    <dbReference type="NCBI Taxonomy" id="48021"/>
    <lineage>
        <taxon>Eukaryota</taxon>
        <taxon>Fungi</taxon>
        <taxon>Dikarya</taxon>
        <taxon>Basidiomycota</taxon>
        <taxon>Agaricomycotina</taxon>
        <taxon>Agaricomycetes</taxon>
        <taxon>Russulales</taxon>
        <taxon>Auriscalpiaceae</taxon>
        <taxon>Artomyces</taxon>
    </lineage>
</organism>
<protein>
    <submittedName>
        <fullName evidence="1">WD40 repeat-like protein</fullName>
    </submittedName>
</protein>
<evidence type="ECO:0000313" key="2">
    <source>
        <dbReference type="Proteomes" id="UP000814140"/>
    </source>
</evidence>
<keyword evidence="2" id="KW-1185">Reference proteome</keyword>